<dbReference type="AlphaFoldDB" id="A0A6A5XUG7"/>
<dbReference type="Gene3D" id="3.40.50.20">
    <property type="match status" value="1"/>
</dbReference>
<evidence type="ECO:0000256" key="2">
    <source>
        <dbReference type="SAM" id="Phobius"/>
    </source>
</evidence>
<keyword evidence="1" id="KW-0547">Nucleotide-binding</keyword>
<dbReference type="SUPFAM" id="SSF56059">
    <property type="entry name" value="Glutathione synthetase ATP-binding domain-like"/>
    <property type="match status" value="1"/>
</dbReference>
<gene>
    <name evidence="4" type="ORF">BU24DRAFT_441362</name>
</gene>
<keyword evidence="2" id="KW-0812">Transmembrane</keyword>
<keyword evidence="5" id="KW-1185">Reference proteome</keyword>
<organism evidence="4 5">
    <name type="scientific">Aaosphaeria arxii CBS 175.79</name>
    <dbReference type="NCBI Taxonomy" id="1450172"/>
    <lineage>
        <taxon>Eukaryota</taxon>
        <taxon>Fungi</taxon>
        <taxon>Dikarya</taxon>
        <taxon>Ascomycota</taxon>
        <taxon>Pezizomycotina</taxon>
        <taxon>Dothideomycetes</taxon>
        <taxon>Pleosporomycetidae</taxon>
        <taxon>Pleosporales</taxon>
        <taxon>Pleosporales incertae sedis</taxon>
        <taxon>Aaosphaeria</taxon>
    </lineage>
</organism>
<evidence type="ECO:0000313" key="4">
    <source>
        <dbReference type="EMBL" id="KAF2015884.1"/>
    </source>
</evidence>
<proteinExistence type="predicted"/>
<dbReference type="Gene3D" id="3.30.470.20">
    <property type="entry name" value="ATP-grasp fold, B domain"/>
    <property type="match status" value="1"/>
</dbReference>
<sequence>MAARLFVYNHIPKNVLLIWLSLICLPFSTILIIVGSFLSKVFGGSRRSPEYEAYSPKTILVTGVSMTKGLTIARTLYRNTPHRIIGADIEPVRFAYSPGRFSKSIEKFYRLDVPDGDDTDPYVDSLLSVIHRENVDLWISCSSVVAAVEDGEVVRLAEKEMGPSFKAVQFREDSVEMLHAKDAFIDYLKSLDLPVPESHRCTSAAQVQGILAEANQEQYGVIRRCEKKRFILKPIGMDDLARNSMMTQLPLESYQATTKHLASLSVSKENPYILQQFIKGKEYCTHALVVRGRVKLFVACPSSELLMHYSALSPASKLSRAMLLFTERVAKDGGEDFTGHLSFDFLIDGEGDEFRLWPIECNPRAHTAVVLFENASEMAASYLSVFDRSIEPKTANSNPVVPRQPPYNYYWIGHDLVTLLIVPLLEFVTGYRSFLSVLRKCASFWFHFFFWKDGTFVAWDPLPFFVLYHVYWPAQFLHSILHDKRWSRINVSTTKIFAA</sequence>
<dbReference type="GeneID" id="54287834"/>
<dbReference type="Proteomes" id="UP000799778">
    <property type="component" value="Unassembled WGS sequence"/>
</dbReference>
<feature type="transmembrane region" description="Helical" evidence="2">
    <location>
        <begin position="16"/>
        <end position="38"/>
    </location>
</feature>
<keyword evidence="2" id="KW-1133">Transmembrane helix</keyword>
<keyword evidence="1" id="KW-0067">ATP-binding</keyword>
<name>A0A6A5XUG7_9PLEO</name>
<accession>A0A6A5XUG7</accession>
<dbReference type="EMBL" id="ML978069">
    <property type="protein sequence ID" value="KAF2015884.1"/>
    <property type="molecule type" value="Genomic_DNA"/>
</dbReference>
<dbReference type="GO" id="GO:0005524">
    <property type="term" value="F:ATP binding"/>
    <property type="evidence" value="ECO:0007669"/>
    <property type="project" value="UniProtKB-UniRule"/>
</dbReference>
<reference evidence="4" key="1">
    <citation type="journal article" date="2020" name="Stud. Mycol.">
        <title>101 Dothideomycetes genomes: a test case for predicting lifestyles and emergence of pathogens.</title>
        <authorList>
            <person name="Haridas S."/>
            <person name="Albert R."/>
            <person name="Binder M."/>
            <person name="Bloem J."/>
            <person name="Labutti K."/>
            <person name="Salamov A."/>
            <person name="Andreopoulos B."/>
            <person name="Baker S."/>
            <person name="Barry K."/>
            <person name="Bills G."/>
            <person name="Bluhm B."/>
            <person name="Cannon C."/>
            <person name="Castanera R."/>
            <person name="Culley D."/>
            <person name="Daum C."/>
            <person name="Ezra D."/>
            <person name="Gonzalez J."/>
            <person name="Henrissat B."/>
            <person name="Kuo A."/>
            <person name="Liang C."/>
            <person name="Lipzen A."/>
            <person name="Lutzoni F."/>
            <person name="Magnuson J."/>
            <person name="Mondo S."/>
            <person name="Nolan M."/>
            <person name="Ohm R."/>
            <person name="Pangilinan J."/>
            <person name="Park H.-J."/>
            <person name="Ramirez L."/>
            <person name="Alfaro M."/>
            <person name="Sun H."/>
            <person name="Tritt A."/>
            <person name="Yoshinaga Y."/>
            <person name="Zwiers L.-H."/>
            <person name="Turgeon B."/>
            <person name="Goodwin S."/>
            <person name="Spatafora J."/>
            <person name="Crous P."/>
            <person name="Grigoriev I."/>
        </authorList>
    </citation>
    <scope>NUCLEOTIDE SEQUENCE</scope>
    <source>
        <strain evidence="4">CBS 175.79</strain>
    </source>
</reference>
<feature type="domain" description="ATP-grasp" evidence="3">
    <location>
        <begin position="185"/>
        <end position="391"/>
    </location>
</feature>
<evidence type="ECO:0000256" key="1">
    <source>
        <dbReference type="PROSITE-ProRule" id="PRU00409"/>
    </source>
</evidence>
<keyword evidence="2" id="KW-0472">Membrane</keyword>
<dbReference type="GO" id="GO:0046872">
    <property type="term" value="F:metal ion binding"/>
    <property type="evidence" value="ECO:0007669"/>
    <property type="project" value="InterPro"/>
</dbReference>
<evidence type="ECO:0000313" key="5">
    <source>
        <dbReference type="Proteomes" id="UP000799778"/>
    </source>
</evidence>
<dbReference type="PROSITE" id="PS50975">
    <property type="entry name" value="ATP_GRASP"/>
    <property type="match status" value="1"/>
</dbReference>
<dbReference type="RefSeq" id="XP_033384223.1">
    <property type="nucleotide sequence ID" value="XM_033530437.1"/>
</dbReference>
<evidence type="ECO:0000259" key="3">
    <source>
        <dbReference type="PROSITE" id="PS50975"/>
    </source>
</evidence>
<dbReference type="OrthoDB" id="186626at2759"/>
<protein>
    <recommendedName>
        <fullName evidence="3">ATP-grasp domain-containing protein</fullName>
    </recommendedName>
</protein>
<dbReference type="InterPro" id="IPR011761">
    <property type="entry name" value="ATP-grasp"/>
</dbReference>